<protein>
    <submittedName>
        <fullName evidence="2">Stage II sporulation protein M</fullName>
    </submittedName>
</protein>
<evidence type="ECO:0000256" key="1">
    <source>
        <dbReference type="SAM" id="Phobius"/>
    </source>
</evidence>
<keyword evidence="1" id="KW-0472">Membrane</keyword>
<name>A0ABT1YSU8_9BACL</name>
<proteinExistence type="predicted"/>
<dbReference type="Pfam" id="PF01944">
    <property type="entry name" value="SpoIIM"/>
    <property type="match status" value="1"/>
</dbReference>
<comment type="caution">
    <text evidence="2">The sequence shown here is derived from an EMBL/GenBank/DDBJ whole genome shotgun (WGS) entry which is preliminary data.</text>
</comment>
<feature type="transmembrane region" description="Helical" evidence="1">
    <location>
        <begin position="172"/>
        <end position="196"/>
    </location>
</feature>
<dbReference type="PANTHER" id="PTHR35337:SF1">
    <property type="entry name" value="SLR1478 PROTEIN"/>
    <property type="match status" value="1"/>
</dbReference>
<dbReference type="EMBL" id="JANQBD010000040">
    <property type="protein sequence ID" value="MCR8636266.1"/>
    <property type="molecule type" value="Genomic_DNA"/>
</dbReference>
<feature type="transmembrane region" description="Helical" evidence="1">
    <location>
        <begin position="74"/>
        <end position="101"/>
    </location>
</feature>
<keyword evidence="1" id="KW-1133">Transmembrane helix</keyword>
<organism evidence="2 3">
    <name type="scientific">Paenibacillus radicis</name>
    <name type="common">ex Xue et al. 2023</name>
    <dbReference type="NCBI Taxonomy" id="2972489"/>
    <lineage>
        <taxon>Bacteria</taxon>
        <taxon>Bacillati</taxon>
        <taxon>Bacillota</taxon>
        <taxon>Bacilli</taxon>
        <taxon>Bacillales</taxon>
        <taxon>Paenibacillaceae</taxon>
        <taxon>Paenibacillus</taxon>
    </lineage>
</organism>
<dbReference type="InterPro" id="IPR002798">
    <property type="entry name" value="SpoIIM-like"/>
</dbReference>
<reference evidence="2 3" key="1">
    <citation type="submission" date="2022-08" db="EMBL/GenBank/DDBJ databases">
        <title>Paenibacillus endoradicis sp. nov., Paenibacillus radicibacter sp. nov and Paenibacillus pararadicis sp. nov., three cold-adapted plant growth-promoting bacteria isolated from root of Larix gmelinii in Great Khingan.</title>
        <authorList>
            <person name="Xue H."/>
        </authorList>
    </citation>
    <scope>NUCLEOTIDE SEQUENCE [LARGE SCALE GENOMIC DNA]</scope>
    <source>
        <strain evidence="2 3">N5-1-1-5</strain>
    </source>
</reference>
<dbReference type="Proteomes" id="UP001300012">
    <property type="component" value="Unassembled WGS sequence"/>
</dbReference>
<evidence type="ECO:0000313" key="2">
    <source>
        <dbReference type="EMBL" id="MCR8636266.1"/>
    </source>
</evidence>
<dbReference type="RefSeq" id="WP_258217842.1">
    <property type="nucleotide sequence ID" value="NZ_JANQBD010000040.1"/>
</dbReference>
<dbReference type="PANTHER" id="PTHR35337">
    <property type="entry name" value="SLR1478 PROTEIN"/>
    <property type="match status" value="1"/>
</dbReference>
<sequence length="198" mass="22134">MMLQFRLMKHYFIAAALVFTLGVILGAGYSDQFQGFIESQLKGMEQLTQSLKDKPNQQWSLFWLIFWNNTIKSVAIIALGAIFGVLPLLFLLVNGLLLGYLGSNFAQKESLLYFIKGILPHGIIEIPAIVFACAFGLRLGALMLKMVIALISPERSVKYKEELRGFAKAIPMVVVILIVSLTAAALIESTFTYWLIKR</sequence>
<evidence type="ECO:0000313" key="3">
    <source>
        <dbReference type="Proteomes" id="UP001300012"/>
    </source>
</evidence>
<feature type="transmembrane region" description="Helical" evidence="1">
    <location>
        <begin position="122"/>
        <end position="152"/>
    </location>
</feature>
<accession>A0ABT1YSU8</accession>
<keyword evidence="1" id="KW-0812">Transmembrane</keyword>
<gene>
    <name evidence="2" type="ORF">NV381_34335</name>
</gene>
<keyword evidence="3" id="KW-1185">Reference proteome</keyword>